<evidence type="ECO:0000313" key="14">
    <source>
        <dbReference type="Proteomes" id="UP000245449"/>
    </source>
</evidence>
<comment type="caution">
    <text evidence="13">The sequence shown here is derived from an EMBL/GenBank/DDBJ whole genome shotgun (WGS) entry which is preliminary data.</text>
</comment>
<dbReference type="OrthoDB" id="9815641at2"/>
<evidence type="ECO:0000259" key="11">
    <source>
        <dbReference type="Pfam" id="PF04452"/>
    </source>
</evidence>
<organism evidence="13 14">
    <name type="scientific">Flavobacterium psychrotolerans</name>
    <dbReference type="NCBI Taxonomy" id="2169410"/>
    <lineage>
        <taxon>Bacteria</taxon>
        <taxon>Pseudomonadati</taxon>
        <taxon>Bacteroidota</taxon>
        <taxon>Flavobacteriia</taxon>
        <taxon>Flavobacteriales</taxon>
        <taxon>Flavobacteriaceae</taxon>
        <taxon>Flavobacterium</taxon>
    </lineage>
</organism>
<keyword evidence="14" id="KW-1185">Reference proteome</keyword>
<dbReference type="Proteomes" id="UP000245449">
    <property type="component" value="Unassembled WGS sequence"/>
</dbReference>
<evidence type="ECO:0000256" key="9">
    <source>
        <dbReference type="ARBA" id="ARBA00047944"/>
    </source>
</evidence>
<dbReference type="AlphaFoldDB" id="A0A2U1JGD1"/>
<keyword evidence="4 10" id="KW-0698">rRNA processing</keyword>
<name>A0A2U1JGD1_9FLAO</name>
<dbReference type="InterPro" id="IPR029028">
    <property type="entry name" value="Alpha/beta_knot_MTases"/>
</dbReference>
<dbReference type="EMBL" id="QCZI01000020">
    <property type="protein sequence ID" value="PWA04069.1"/>
    <property type="molecule type" value="Genomic_DNA"/>
</dbReference>
<dbReference type="InterPro" id="IPR029026">
    <property type="entry name" value="tRNA_m1G_MTases_N"/>
</dbReference>
<dbReference type="PIRSF" id="PIRSF015601">
    <property type="entry name" value="MTase_slr0722"/>
    <property type="match status" value="1"/>
</dbReference>
<dbReference type="NCBIfam" id="NF008702">
    <property type="entry name" value="PRK11713.6-1"/>
    <property type="match status" value="1"/>
</dbReference>
<dbReference type="InterPro" id="IPR015947">
    <property type="entry name" value="PUA-like_sf"/>
</dbReference>
<comment type="catalytic activity">
    <reaction evidence="9 10">
        <text>uridine(1498) in 16S rRNA + S-adenosyl-L-methionine = N(3)-methyluridine(1498) in 16S rRNA + S-adenosyl-L-homocysteine + H(+)</text>
        <dbReference type="Rhea" id="RHEA:42920"/>
        <dbReference type="Rhea" id="RHEA-COMP:10283"/>
        <dbReference type="Rhea" id="RHEA-COMP:10284"/>
        <dbReference type="ChEBI" id="CHEBI:15378"/>
        <dbReference type="ChEBI" id="CHEBI:57856"/>
        <dbReference type="ChEBI" id="CHEBI:59789"/>
        <dbReference type="ChEBI" id="CHEBI:65315"/>
        <dbReference type="ChEBI" id="CHEBI:74502"/>
        <dbReference type="EC" id="2.1.1.193"/>
    </reaction>
</comment>
<evidence type="ECO:0000256" key="10">
    <source>
        <dbReference type="PIRNR" id="PIRNR015601"/>
    </source>
</evidence>
<dbReference type="SUPFAM" id="SSF75217">
    <property type="entry name" value="alpha/beta knot"/>
    <property type="match status" value="1"/>
</dbReference>
<evidence type="ECO:0000256" key="6">
    <source>
        <dbReference type="ARBA" id="ARBA00022679"/>
    </source>
</evidence>
<dbReference type="Gene3D" id="2.40.240.20">
    <property type="entry name" value="Hypothetical PUA domain-like, domain 1"/>
    <property type="match status" value="1"/>
</dbReference>
<protein>
    <recommendedName>
        <fullName evidence="10">Ribosomal RNA small subunit methyltransferase E</fullName>
        <ecNumber evidence="10">2.1.1.193</ecNumber>
    </recommendedName>
</protein>
<comment type="function">
    <text evidence="8 10">Specifically methylates the N3 position of the uracil ring of uridine 1498 (m3U1498) in 16S rRNA. Acts on the fully assembled 30S ribosomal subunit.</text>
</comment>
<dbReference type="Gene3D" id="3.40.1280.10">
    <property type="match status" value="1"/>
</dbReference>
<dbReference type="CDD" id="cd18084">
    <property type="entry name" value="RsmE-like"/>
    <property type="match status" value="1"/>
</dbReference>
<gene>
    <name evidence="13" type="ORF">DB895_12830</name>
</gene>
<comment type="subcellular location">
    <subcellularLocation>
        <location evidence="1 10">Cytoplasm</location>
    </subcellularLocation>
</comment>
<dbReference type="PANTHER" id="PTHR30027:SF3">
    <property type="entry name" value="16S RRNA (URACIL(1498)-N(3))-METHYLTRANSFERASE"/>
    <property type="match status" value="1"/>
</dbReference>
<evidence type="ECO:0000259" key="12">
    <source>
        <dbReference type="Pfam" id="PF20260"/>
    </source>
</evidence>
<dbReference type="InterPro" id="IPR046886">
    <property type="entry name" value="RsmE_MTase_dom"/>
</dbReference>
<evidence type="ECO:0000313" key="13">
    <source>
        <dbReference type="EMBL" id="PWA04069.1"/>
    </source>
</evidence>
<keyword evidence="5 10" id="KW-0489">Methyltransferase</keyword>
<evidence type="ECO:0000256" key="7">
    <source>
        <dbReference type="ARBA" id="ARBA00022691"/>
    </source>
</evidence>
<dbReference type="InterPro" id="IPR006700">
    <property type="entry name" value="RsmE"/>
</dbReference>
<dbReference type="NCBIfam" id="TIGR00046">
    <property type="entry name" value="RsmE family RNA methyltransferase"/>
    <property type="match status" value="1"/>
</dbReference>
<evidence type="ECO:0000256" key="5">
    <source>
        <dbReference type="ARBA" id="ARBA00022603"/>
    </source>
</evidence>
<evidence type="ECO:0000256" key="3">
    <source>
        <dbReference type="ARBA" id="ARBA00022490"/>
    </source>
</evidence>
<dbReference type="EC" id="2.1.1.193" evidence="10"/>
<dbReference type="Pfam" id="PF20260">
    <property type="entry name" value="PUA_4"/>
    <property type="match status" value="1"/>
</dbReference>
<dbReference type="RefSeq" id="WP_116725769.1">
    <property type="nucleotide sequence ID" value="NZ_QCZI01000020.1"/>
</dbReference>
<feature type="domain" description="Ribosomal RNA small subunit methyltransferase E methyltransferase" evidence="11">
    <location>
        <begin position="72"/>
        <end position="228"/>
    </location>
</feature>
<dbReference type="SUPFAM" id="SSF88697">
    <property type="entry name" value="PUA domain-like"/>
    <property type="match status" value="1"/>
</dbReference>
<keyword evidence="7 10" id="KW-0949">S-adenosyl-L-methionine</keyword>
<dbReference type="GO" id="GO:0070042">
    <property type="term" value="F:rRNA (uridine-N3-)-methyltransferase activity"/>
    <property type="evidence" value="ECO:0007669"/>
    <property type="project" value="TreeGrafter"/>
</dbReference>
<dbReference type="Pfam" id="PF04452">
    <property type="entry name" value="Methyltrans_RNA"/>
    <property type="match status" value="1"/>
</dbReference>
<comment type="similarity">
    <text evidence="2 10">Belongs to the RNA methyltransferase RsmE family.</text>
</comment>
<accession>A0A2U1JGD1</accession>
<evidence type="ECO:0000256" key="1">
    <source>
        <dbReference type="ARBA" id="ARBA00004496"/>
    </source>
</evidence>
<dbReference type="InterPro" id="IPR046887">
    <property type="entry name" value="RsmE_PUA-like"/>
</dbReference>
<dbReference type="GO" id="GO:0005737">
    <property type="term" value="C:cytoplasm"/>
    <property type="evidence" value="ECO:0007669"/>
    <property type="project" value="UniProtKB-SubCell"/>
</dbReference>
<dbReference type="PANTHER" id="PTHR30027">
    <property type="entry name" value="RIBOSOMAL RNA SMALL SUBUNIT METHYLTRANSFERASE E"/>
    <property type="match status" value="1"/>
</dbReference>
<keyword evidence="3 10" id="KW-0963">Cytoplasm</keyword>
<reference evidence="13 14" key="1">
    <citation type="submission" date="2018-04" db="EMBL/GenBank/DDBJ databases">
        <title>Flavobacterium sp. nov., isolated from glacier ice.</title>
        <authorList>
            <person name="Liu Q."/>
            <person name="Xin Y.-H."/>
        </authorList>
    </citation>
    <scope>NUCLEOTIDE SEQUENCE [LARGE SCALE GENOMIC DNA]</scope>
    <source>
        <strain evidence="13 14">RB1R5</strain>
    </source>
</reference>
<evidence type="ECO:0000256" key="2">
    <source>
        <dbReference type="ARBA" id="ARBA00005528"/>
    </source>
</evidence>
<evidence type="ECO:0000256" key="8">
    <source>
        <dbReference type="ARBA" id="ARBA00025699"/>
    </source>
</evidence>
<keyword evidence="6 10" id="KW-0808">Transferase</keyword>
<feature type="domain" description="Ribosomal RNA small subunit methyltransferase E PUA-like" evidence="12">
    <location>
        <begin position="18"/>
        <end position="65"/>
    </location>
</feature>
<evidence type="ECO:0000256" key="4">
    <source>
        <dbReference type="ARBA" id="ARBA00022552"/>
    </source>
</evidence>
<proteinExistence type="inferred from homology"/>
<dbReference type="GO" id="GO:0070475">
    <property type="term" value="P:rRNA base methylation"/>
    <property type="evidence" value="ECO:0007669"/>
    <property type="project" value="TreeGrafter"/>
</dbReference>
<sequence>MQLFYNPNINEASEFFSFDKEESKHIIKVLRKKDTDILFVTNGLGYLFKTIITLASDSKCTVKIISFEKTEKLKYQLHLAVAPTKLNDRYEWFLEKATEIGVSEITPIICDHSERKQIKTDRFDKIIQSAMKQSNQFYLPKLNDPMTFKNFVKIKNKGSQLIAHCEETNKKTLKDILKPNENVTILIGPEGDFSEKEIQSALENNYIPVSLGNTRLRTETAAIVACHSVVFVNESPLSSKGGIPE</sequence>